<evidence type="ECO:0000313" key="1">
    <source>
        <dbReference type="EMBL" id="WMB73724.1"/>
    </source>
</evidence>
<sequence>MSIREHLTALVIELKYIHSEAFSWGKEQGFPCFVTDETHGYQINFTPKANDYLRKLATVIFENRDKRLPKIEFGGYIKVTQQVVANMFAVGDFDENDMAGDKVAIKTLKQQIERVISESVKSFTHYFPAWTLGVESETPFRLGPVLFISRENWIDTVDFPQSGKDNYLGEIEANNNWKKLLKDALSSTNHQKEILGLASDVYHAVKDCPALIKVTVNGFERDYSRKLARIVAKSALDSLSLLLGGRSSFLRQAIHEERLGPTHTHRLIETNGNLWFPGSGLSDRVNMISKHRLEEAMTTIESWIPSIAFVLDGLLNPERHSYPKLVMRWATGLDWYAEACRESSDSVAIAKLGTSLDVLSNGGKYVGISGMVSSLLGANGSDIVVKGDKPKTLEQLIKQIYDDGRSKVLHGTYYDRLESLESERKLAEELARMALISAALCLFKYKGDDDDKAFRDMQP</sequence>
<dbReference type="AlphaFoldDB" id="A0AA50KEI5"/>
<dbReference type="Proteomes" id="UP001236800">
    <property type="component" value="Chromosome"/>
</dbReference>
<dbReference type="KEGG" id="sog:RA178_03615"/>
<dbReference type="EMBL" id="CP132914">
    <property type="protein sequence ID" value="WMB73724.1"/>
    <property type="molecule type" value="Genomic_DNA"/>
</dbReference>
<organism evidence="1">
    <name type="scientific">Shewanella oncorhynchi</name>
    <dbReference type="NCBI Taxonomy" id="2726434"/>
    <lineage>
        <taxon>Bacteria</taxon>
        <taxon>Pseudomonadati</taxon>
        <taxon>Pseudomonadota</taxon>
        <taxon>Gammaproteobacteria</taxon>
        <taxon>Alteromonadales</taxon>
        <taxon>Shewanellaceae</taxon>
        <taxon>Shewanella</taxon>
    </lineage>
</organism>
<reference evidence="1" key="1">
    <citation type="submission" date="2023-08" db="EMBL/GenBank/DDBJ databases">
        <title>Complete genome sequence of Shewanella oncorhynchi Z-P2, a siderophore putrebactin-producing bacterium.</title>
        <authorList>
            <person name="Zhang Y."/>
        </authorList>
    </citation>
    <scope>NUCLEOTIDE SEQUENCE</scope>
    <source>
        <strain evidence="1">Z-P2</strain>
    </source>
</reference>
<dbReference type="RefSeq" id="WP_306684571.1">
    <property type="nucleotide sequence ID" value="NZ_CP132914.1"/>
</dbReference>
<name>A0AA50KEI5_9GAMM</name>
<proteinExistence type="predicted"/>
<dbReference type="GeneID" id="301338241"/>
<accession>A0AA50KEI5</accession>
<protein>
    <submittedName>
        <fullName evidence="1">HEPN domain-containing protein</fullName>
    </submittedName>
</protein>
<gene>
    <name evidence="1" type="ORF">RA178_03615</name>
</gene>